<feature type="chain" id="PRO_5002909582" evidence="2">
    <location>
        <begin position="20"/>
        <end position="715"/>
    </location>
</feature>
<evidence type="ECO:0000256" key="2">
    <source>
        <dbReference type="SAM" id="SignalP"/>
    </source>
</evidence>
<feature type="signal peptide" evidence="2">
    <location>
        <begin position="1"/>
        <end position="19"/>
    </location>
</feature>
<dbReference type="AlphaFoldDB" id="C1K6F6"/>
<sequence length="715" mass="80615">MEHYTGFFFILLMFSKSYCEECITYNFEEGFDEIFTPESSYICREMRISTPWTKNNYSSIGLESPHPSSTIFITPSNLSSGLTSCVSSFEFVTRRGILELTVYQKNLGPNDFINILISLDGAITSYFPDWVEGWNNLRLTISNDIEKETSIGIFGMVEQGTILIDSFRYIPSTMNEEDCVIYDSKYTTPSISTVVSTTEMDTINGTDFDENSVTELSTKSPSYFERCVKFNFENHFDSTFSSGSGFCTGANPWTLSNFTLLEINCFHPLSTSFIAPTSTFSCITSPNFLMSDGTLEFNVYMGNVSRSNFPLFWMIKILVQVKSHDGTDNTIATTSYNSHSDNFVPGWNTLKINVENLWQEGHIVLMGMKTEGSIVFIDSFRFIPSTMNDDMCTLYKNQITTPSLTTNDSESTKITVTEAWKTESTNSGHETTENNQETNEQQTDATVSESFTRSTDFYDKETKTTVRDQWVTTADTITDSTVTESWITKTTNINNQETTMAGIWTLDPTSSTDTETESTDLNEDAATVTTVKEMWTTTSKPNSTECIKYDFEKDFDKLFSSRSGNCRGMTPWTLNNLTSVELESNLHPSSRLCISPKTSLSCVTSFSFLMGSGTLEFSVYIGDSQFSNAINILVMESSEGGFDFYFRNYMYTPMSPNFVLGWNVLRITLDSPRDFEGYIVLQGALAELNSVVLVDSFQYIPSTIHEELCKIYQGQ</sequence>
<reference evidence="3" key="1">
    <citation type="submission" date="2009-03" db="EMBL/GenBank/DDBJ databases">
        <title>Complete nucleotide sequence of Lsti201: unknown midgut protein from larval Loxostege sticticalis.</title>
        <authorList>
            <person name="Yin J."/>
            <person name="Li K.B."/>
            <person name="Cao Y.Z."/>
        </authorList>
    </citation>
    <scope>NUCLEOTIDE SEQUENCE</scope>
</reference>
<dbReference type="EMBL" id="FJ798746">
    <property type="protein sequence ID" value="ACO25163.1"/>
    <property type="molecule type" value="mRNA"/>
</dbReference>
<evidence type="ECO:0000256" key="1">
    <source>
        <dbReference type="SAM" id="MobiDB-lite"/>
    </source>
</evidence>
<organism evidence="3">
    <name type="scientific">Loxostege sticticalis</name>
    <name type="common">Beet webworm moth</name>
    <dbReference type="NCBI Taxonomy" id="481309"/>
    <lineage>
        <taxon>Eukaryota</taxon>
        <taxon>Metazoa</taxon>
        <taxon>Ecdysozoa</taxon>
        <taxon>Arthropoda</taxon>
        <taxon>Hexapoda</taxon>
        <taxon>Insecta</taxon>
        <taxon>Pterygota</taxon>
        <taxon>Neoptera</taxon>
        <taxon>Endopterygota</taxon>
        <taxon>Lepidoptera</taxon>
        <taxon>Glossata</taxon>
        <taxon>Ditrysia</taxon>
        <taxon>Pyraloidea</taxon>
        <taxon>Crambidae</taxon>
        <taxon>Pyraustinae</taxon>
        <taxon>Loxostege</taxon>
    </lineage>
</organism>
<accession>C1K6F6</accession>
<feature type="compositionally biased region" description="Low complexity" evidence="1">
    <location>
        <begin position="433"/>
        <end position="443"/>
    </location>
</feature>
<evidence type="ECO:0000313" key="3">
    <source>
        <dbReference type="EMBL" id="ACO25163.1"/>
    </source>
</evidence>
<proteinExistence type="evidence at transcript level"/>
<feature type="region of interest" description="Disordered" evidence="1">
    <location>
        <begin position="419"/>
        <end position="452"/>
    </location>
</feature>
<name>C1K6F6_LOXSC</name>
<protein>
    <submittedName>
        <fullName evidence="3">Midgut protein Lsti201</fullName>
    </submittedName>
</protein>
<keyword evidence="2" id="KW-0732">Signal</keyword>